<proteinExistence type="predicted"/>
<dbReference type="InterPro" id="IPR027417">
    <property type="entry name" value="P-loop_NTPase"/>
</dbReference>
<dbReference type="PROSITE" id="PS50163">
    <property type="entry name" value="RECA_3"/>
    <property type="match status" value="1"/>
</dbReference>
<keyword evidence="2" id="KW-0067">ATP-binding</keyword>
<evidence type="ECO:0000256" key="1">
    <source>
        <dbReference type="ARBA" id="ARBA00022741"/>
    </source>
</evidence>
<dbReference type="GO" id="GO:0003677">
    <property type="term" value="F:DNA binding"/>
    <property type="evidence" value="ECO:0007669"/>
    <property type="project" value="InterPro"/>
</dbReference>
<dbReference type="GO" id="GO:0008094">
    <property type="term" value="F:ATP-dependent activity, acting on DNA"/>
    <property type="evidence" value="ECO:0007669"/>
    <property type="project" value="InterPro"/>
</dbReference>
<reference evidence="4" key="1">
    <citation type="journal article" date="2015" name="Nature">
        <title>Complex archaea that bridge the gap between prokaryotes and eukaryotes.</title>
        <authorList>
            <person name="Spang A."/>
            <person name="Saw J.H."/>
            <person name="Jorgensen S.L."/>
            <person name="Zaremba-Niedzwiedzka K."/>
            <person name="Martijn J."/>
            <person name="Lind A.E."/>
            <person name="van Eijk R."/>
            <person name="Schleper C."/>
            <person name="Guy L."/>
            <person name="Ettema T.J."/>
        </authorList>
    </citation>
    <scope>NUCLEOTIDE SEQUENCE</scope>
</reference>
<protein>
    <recommendedName>
        <fullName evidence="3">RecA family profile 2 domain-containing protein</fullName>
    </recommendedName>
</protein>
<evidence type="ECO:0000313" key="4">
    <source>
        <dbReference type="EMBL" id="KKK85795.1"/>
    </source>
</evidence>
<feature type="non-terminal residue" evidence="4">
    <location>
        <position position="1"/>
    </location>
</feature>
<dbReference type="InterPro" id="IPR020587">
    <property type="entry name" value="RecA_monomer-monomer_interface"/>
</dbReference>
<dbReference type="Gene3D" id="3.40.50.300">
    <property type="entry name" value="P-loop containing nucleotide triphosphate hydrolases"/>
    <property type="match status" value="1"/>
</dbReference>
<dbReference type="AlphaFoldDB" id="A0A0F8ZIC1"/>
<dbReference type="GO" id="GO:0006259">
    <property type="term" value="P:DNA metabolic process"/>
    <property type="evidence" value="ECO:0007669"/>
    <property type="project" value="InterPro"/>
</dbReference>
<evidence type="ECO:0000256" key="2">
    <source>
        <dbReference type="ARBA" id="ARBA00022840"/>
    </source>
</evidence>
<dbReference type="EMBL" id="LAZR01051139">
    <property type="protein sequence ID" value="KKK85795.1"/>
    <property type="molecule type" value="Genomic_DNA"/>
</dbReference>
<accession>A0A0F8ZIC1</accession>
<sequence>ERKQFNQVLDVLKENNIIFKDFIAETSIKERKKVKRAVGILVKAKCEKNKITLPYREARFPLMFGFGIDDVNANLEWLREVNRADVLDLKSNKEIDLLKKTISGMNDADFIAETIRIGDATRKVWQEIEIEFIPTRRKYQ</sequence>
<keyword evidence="1" id="KW-0547">Nucleotide-binding</keyword>
<dbReference type="GO" id="GO:0005524">
    <property type="term" value="F:ATP binding"/>
    <property type="evidence" value="ECO:0007669"/>
    <property type="project" value="UniProtKB-KW"/>
</dbReference>
<gene>
    <name evidence="4" type="ORF">LCGC14_2769650</name>
</gene>
<organism evidence="4">
    <name type="scientific">marine sediment metagenome</name>
    <dbReference type="NCBI Taxonomy" id="412755"/>
    <lineage>
        <taxon>unclassified sequences</taxon>
        <taxon>metagenomes</taxon>
        <taxon>ecological metagenomes</taxon>
    </lineage>
</organism>
<name>A0A0F8ZIC1_9ZZZZ</name>
<evidence type="ECO:0000259" key="3">
    <source>
        <dbReference type="PROSITE" id="PS50163"/>
    </source>
</evidence>
<comment type="caution">
    <text evidence="4">The sequence shown here is derived from an EMBL/GenBank/DDBJ whole genome shotgun (WGS) entry which is preliminary data.</text>
</comment>
<feature type="domain" description="RecA family profile 2" evidence="3">
    <location>
        <begin position="28"/>
        <end position="73"/>
    </location>
</feature>